<evidence type="ECO:0000313" key="2">
    <source>
        <dbReference type="EMBL" id="KAF6838084.1"/>
    </source>
</evidence>
<proteinExistence type="predicted"/>
<gene>
    <name evidence="2" type="ORF">CPLU01_02692</name>
</gene>
<dbReference type="AlphaFoldDB" id="A0A8H6NLR6"/>
<evidence type="ECO:0000256" key="1">
    <source>
        <dbReference type="SAM" id="MobiDB-lite"/>
    </source>
</evidence>
<dbReference type="EMBL" id="WIGO01000021">
    <property type="protein sequence ID" value="KAF6838084.1"/>
    <property type="molecule type" value="Genomic_DNA"/>
</dbReference>
<evidence type="ECO:0000313" key="3">
    <source>
        <dbReference type="Proteomes" id="UP000654918"/>
    </source>
</evidence>
<name>A0A8H6NLR6_9PEZI</name>
<accession>A0A8H6NLR6</accession>
<organism evidence="2 3">
    <name type="scientific">Colletotrichum plurivorum</name>
    <dbReference type="NCBI Taxonomy" id="2175906"/>
    <lineage>
        <taxon>Eukaryota</taxon>
        <taxon>Fungi</taxon>
        <taxon>Dikarya</taxon>
        <taxon>Ascomycota</taxon>
        <taxon>Pezizomycotina</taxon>
        <taxon>Sordariomycetes</taxon>
        <taxon>Hypocreomycetidae</taxon>
        <taxon>Glomerellales</taxon>
        <taxon>Glomerellaceae</taxon>
        <taxon>Colletotrichum</taxon>
        <taxon>Colletotrichum orchidearum species complex</taxon>
    </lineage>
</organism>
<protein>
    <submittedName>
        <fullName evidence="2">Uncharacterized protein</fullName>
    </submittedName>
</protein>
<feature type="compositionally biased region" description="Polar residues" evidence="1">
    <location>
        <begin position="126"/>
        <end position="141"/>
    </location>
</feature>
<sequence length="159" mass="17244">MASPTDTARLYEEATTADGPFSSSLLFTIVGEREVMRRLNSSSQSQLCIDDGLTSSGSQRCYFQGVPWKNGPCALRLDSKTPSPRPQDTDKNEASAPESSSGALLLRKEATNSPLPEEMCPGQPSPGVTSKLIGSSIQTTESNDERAMLNFVPLHEHRR</sequence>
<keyword evidence="3" id="KW-1185">Reference proteome</keyword>
<feature type="region of interest" description="Disordered" evidence="1">
    <location>
        <begin position="74"/>
        <end position="159"/>
    </location>
</feature>
<reference evidence="2" key="1">
    <citation type="journal article" date="2020" name="Phytopathology">
        <title>Genome Sequence Resources of Colletotrichum truncatum, C. plurivorum, C. musicola, and C. sojae: Four Species Pathogenic to Soybean (Glycine max).</title>
        <authorList>
            <person name="Rogerio F."/>
            <person name="Boufleur T.R."/>
            <person name="Ciampi-Guillardi M."/>
            <person name="Sukno S.A."/>
            <person name="Thon M.R."/>
            <person name="Massola Junior N.S."/>
            <person name="Baroncelli R."/>
        </authorList>
    </citation>
    <scope>NUCLEOTIDE SEQUENCE</scope>
    <source>
        <strain evidence="2">LFN00145</strain>
    </source>
</reference>
<comment type="caution">
    <text evidence="2">The sequence shown here is derived from an EMBL/GenBank/DDBJ whole genome shotgun (WGS) entry which is preliminary data.</text>
</comment>
<dbReference type="Proteomes" id="UP000654918">
    <property type="component" value="Unassembled WGS sequence"/>
</dbReference>